<name>A0A3B0ZQG0_9ZZZZ</name>
<dbReference type="EMBL" id="UOFL01000256">
    <property type="protein sequence ID" value="VAW82836.1"/>
    <property type="molecule type" value="Genomic_DNA"/>
</dbReference>
<evidence type="ECO:0008006" key="2">
    <source>
        <dbReference type="Google" id="ProtNLM"/>
    </source>
</evidence>
<gene>
    <name evidence="1" type="ORF">MNBD_GAMMA12-1873</name>
</gene>
<reference evidence="1" key="1">
    <citation type="submission" date="2018-06" db="EMBL/GenBank/DDBJ databases">
        <authorList>
            <person name="Zhirakovskaya E."/>
        </authorList>
    </citation>
    <scope>NUCLEOTIDE SEQUENCE</scope>
</reference>
<protein>
    <recommendedName>
        <fullName evidence="2">DUF302 domain-containing protein</fullName>
    </recommendedName>
</protein>
<dbReference type="InterPro" id="IPR035923">
    <property type="entry name" value="TT1751-like_sf"/>
</dbReference>
<evidence type="ECO:0000313" key="1">
    <source>
        <dbReference type="EMBL" id="VAW82836.1"/>
    </source>
</evidence>
<proteinExistence type="predicted"/>
<dbReference type="SUPFAM" id="SSF103247">
    <property type="entry name" value="TT1751-like"/>
    <property type="match status" value="1"/>
</dbReference>
<accession>A0A3B0ZQG0</accession>
<dbReference type="PROSITE" id="PS51257">
    <property type="entry name" value="PROKAR_LIPOPROTEIN"/>
    <property type="match status" value="1"/>
</dbReference>
<organism evidence="1">
    <name type="scientific">hydrothermal vent metagenome</name>
    <dbReference type="NCBI Taxonomy" id="652676"/>
    <lineage>
        <taxon>unclassified sequences</taxon>
        <taxon>metagenomes</taxon>
        <taxon>ecological metagenomes</taxon>
    </lineage>
</organism>
<sequence>MRFSFACGLILLLAACSTGQSVAAKKPVNTKNNFRVTYVINETFDIAKDNVKEALSDKGLKINTIAHISTMLKRTGKSLGNPSNIYTAAENIEFCSAIVSRATMQANPHNIVYCPYIISIYSLKSNPKITYISYRRVPNLKDKKSHKALQAVEKLLDDIAKTASES</sequence>
<dbReference type="Gene3D" id="3.30.310.70">
    <property type="entry name" value="TT1751-like domain"/>
    <property type="match status" value="1"/>
</dbReference>
<dbReference type="AlphaFoldDB" id="A0A3B0ZQG0"/>